<dbReference type="InterPro" id="IPR036005">
    <property type="entry name" value="Creatinase/aminopeptidase-like"/>
</dbReference>
<comment type="caution">
    <text evidence="2">The sequence shown here is derived from an EMBL/GenBank/DDBJ whole genome shotgun (WGS) entry which is preliminary data.</text>
</comment>
<accession>A0AAV3UFF0</accession>
<dbReference type="PANTHER" id="PTHR46112">
    <property type="entry name" value="AMINOPEPTIDASE"/>
    <property type="match status" value="1"/>
</dbReference>
<dbReference type="SUPFAM" id="SSF53092">
    <property type="entry name" value="Creatinase/prolidase N-terminal domain"/>
    <property type="match status" value="1"/>
</dbReference>
<dbReference type="InterPro" id="IPR000994">
    <property type="entry name" value="Pept_M24"/>
</dbReference>
<sequence length="380" mass="41448">MYSDNERDRNRFKGVESDKASMSKLDRLDALLDARDLRSVWFARPNDFAWLTGGNNVIDREGDVGVAAAGYDGEVLRVITNNIEAPRLRDEELPDEVPVTEYDWYEKSLTERVTEVAKTPAGADFDVPDFESVDASSLRQPLTPEDIDTYRALGQETAAAVEAICRELEPEDTEREVASAVRGALDSRGIETPVALVGGSERAQKYRHYTPDDSKVGEYALVSVTAERAGLHASLTRTVAFDPPEWLESRSRAAARVEATALTATQRVGMEGGTGSEVFSEIRSAYEQVGHEGEWKNHHQGGAAGYAGREWIATPTTDADVRLPMAFAWNPTVQGAKSEDTVLVTEKGMEILTETGNWPTEAVSAVGGDGAIPRPTVLQS</sequence>
<organism evidence="2 3">
    <name type="scientific">Haladaptatus pallidirubidus</name>
    <dbReference type="NCBI Taxonomy" id="1008152"/>
    <lineage>
        <taxon>Archaea</taxon>
        <taxon>Methanobacteriati</taxon>
        <taxon>Methanobacteriota</taxon>
        <taxon>Stenosarchaea group</taxon>
        <taxon>Halobacteria</taxon>
        <taxon>Halobacteriales</taxon>
        <taxon>Haladaptataceae</taxon>
        <taxon>Haladaptatus</taxon>
    </lineage>
</organism>
<reference evidence="2 3" key="1">
    <citation type="journal article" date="2019" name="Int. J. Syst. Evol. Microbiol.">
        <title>The Global Catalogue of Microorganisms (GCM) 10K type strain sequencing project: providing services to taxonomists for standard genome sequencing and annotation.</title>
        <authorList>
            <consortium name="The Broad Institute Genomics Platform"/>
            <consortium name="The Broad Institute Genome Sequencing Center for Infectious Disease"/>
            <person name="Wu L."/>
            <person name="Ma J."/>
        </authorList>
    </citation>
    <scope>NUCLEOTIDE SEQUENCE [LARGE SCALE GENOMIC DNA]</scope>
    <source>
        <strain evidence="2 3">JCM 17504</strain>
    </source>
</reference>
<feature type="domain" description="Peptidase M24" evidence="1">
    <location>
        <begin position="150"/>
        <end position="346"/>
    </location>
</feature>
<dbReference type="Gene3D" id="3.90.230.10">
    <property type="entry name" value="Creatinase/methionine aminopeptidase superfamily"/>
    <property type="match status" value="1"/>
</dbReference>
<evidence type="ECO:0000313" key="2">
    <source>
        <dbReference type="EMBL" id="GAA5044745.1"/>
    </source>
</evidence>
<dbReference type="EMBL" id="BAABKX010000001">
    <property type="protein sequence ID" value="GAA5044745.1"/>
    <property type="molecule type" value="Genomic_DNA"/>
</dbReference>
<dbReference type="AlphaFoldDB" id="A0AAV3UFF0"/>
<dbReference type="PANTHER" id="PTHR46112:SF2">
    <property type="entry name" value="XAA-PRO AMINOPEPTIDASE P-RELATED"/>
    <property type="match status" value="1"/>
</dbReference>
<dbReference type="Pfam" id="PF00557">
    <property type="entry name" value="Peptidase_M24"/>
    <property type="match status" value="1"/>
</dbReference>
<dbReference type="SUPFAM" id="SSF55920">
    <property type="entry name" value="Creatinase/aminopeptidase"/>
    <property type="match status" value="1"/>
</dbReference>
<keyword evidence="3" id="KW-1185">Reference proteome</keyword>
<name>A0AAV3UFF0_9EURY</name>
<evidence type="ECO:0000313" key="3">
    <source>
        <dbReference type="Proteomes" id="UP001501729"/>
    </source>
</evidence>
<dbReference type="InterPro" id="IPR029149">
    <property type="entry name" value="Creatin/AminoP/Spt16_N"/>
</dbReference>
<dbReference type="Proteomes" id="UP001501729">
    <property type="component" value="Unassembled WGS sequence"/>
</dbReference>
<protein>
    <submittedName>
        <fullName evidence="2">M24 family metallopeptidase</fullName>
    </submittedName>
</protein>
<gene>
    <name evidence="2" type="ORF">GCM10025751_11600</name>
</gene>
<proteinExistence type="predicted"/>
<evidence type="ECO:0000259" key="1">
    <source>
        <dbReference type="Pfam" id="PF00557"/>
    </source>
</evidence>
<dbReference type="InterPro" id="IPR050659">
    <property type="entry name" value="Peptidase_M24B"/>
</dbReference>
<dbReference type="CDD" id="cd01066">
    <property type="entry name" value="APP_MetAP"/>
    <property type="match status" value="1"/>
</dbReference>